<dbReference type="AlphaFoldDB" id="A0A059CDL8"/>
<dbReference type="SUPFAM" id="SSF52540">
    <property type="entry name" value="P-loop containing nucleoside triphosphate hydrolases"/>
    <property type="match status" value="1"/>
</dbReference>
<dbReference type="Pfam" id="PF01582">
    <property type="entry name" value="TIR"/>
    <property type="match status" value="1"/>
</dbReference>
<keyword evidence="2" id="KW-0677">Repeat</keyword>
<dbReference type="SMART" id="SM00255">
    <property type="entry name" value="TIR"/>
    <property type="match status" value="1"/>
</dbReference>
<dbReference type="Gene3D" id="3.40.50.10140">
    <property type="entry name" value="Toll/interleukin-1 receptor homology (TIR) domain"/>
    <property type="match status" value="1"/>
</dbReference>
<dbReference type="InParanoid" id="A0A059CDL8"/>
<dbReference type="EMBL" id="KK198756">
    <property type="protein sequence ID" value="KCW76354.1"/>
    <property type="molecule type" value="Genomic_DNA"/>
</dbReference>
<feature type="domain" description="TIR" evidence="4">
    <location>
        <begin position="15"/>
        <end position="179"/>
    </location>
</feature>
<dbReference type="InterPro" id="IPR042197">
    <property type="entry name" value="Apaf_helical"/>
</dbReference>
<evidence type="ECO:0000313" key="5">
    <source>
        <dbReference type="EMBL" id="KCW76354.1"/>
    </source>
</evidence>
<keyword evidence="3" id="KW-0520">NAD</keyword>
<dbReference type="Gene3D" id="3.80.10.10">
    <property type="entry name" value="Ribonuclease Inhibitor"/>
    <property type="match status" value="2"/>
</dbReference>
<dbReference type="GO" id="GO:0007165">
    <property type="term" value="P:signal transduction"/>
    <property type="evidence" value="ECO:0007669"/>
    <property type="project" value="InterPro"/>
</dbReference>
<dbReference type="Pfam" id="PF23282">
    <property type="entry name" value="WHD_ROQ1"/>
    <property type="match status" value="1"/>
</dbReference>
<dbReference type="PANTHER" id="PTHR11017:SF570">
    <property type="entry name" value="DISEASE RESISTANCE PROTEIN (TIR-NBS CLASS)-RELATED"/>
    <property type="match status" value="1"/>
</dbReference>
<dbReference type="InterPro" id="IPR027417">
    <property type="entry name" value="P-loop_NTPase"/>
</dbReference>
<organism evidence="5">
    <name type="scientific">Eucalyptus grandis</name>
    <name type="common">Flooded gum</name>
    <dbReference type="NCBI Taxonomy" id="71139"/>
    <lineage>
        <taxon>Eukaryota</taxon>
        <taxon>Viridiplantae</taxon>
        <taxon>Streptophyta</taxon>
        <taxon>Embryophyta</taxon>
        <taxon>Tracheophyta</taxon>
        <taxon>Spermatophyta</taxon>
        <taxon>Magnoliopsida</taxon>
        <taxon>eudicotyledons</taxon>
        <taxon>Gunneridae</taxon>
        <taxon>Pentapetalae</taxon>
        <taxon>rosids</taxon>
        <taxon>malvids</taxon>
        <taxon>Myrtales</taxon>
        <taxon>Myrtaceae</taxon>
        <taxon>Myrtoideae</taxon>
        <taxon>Eucalypteae</taxon>
        <taxon>Eucalyptus</taxon>
    </lineage>
</organism>
<dbReference type="SUPFAM" id="SSF52200">
    <property type="entry name" value="Toll/Interleukin receptor TIR domain"/>
    <property type="match status" value="1"/>
</dbReference>
<proteinExistence type="predicted"/>
<dbReference type="PANTHER" id="PTHR11017">
    <property type="entry name" value="LEUCINE-RICH REPEAT-CONTAINING PROTEIN"/>
    <property type="match status" value="1"/>
</dbReference>
<dbReference type="Gene3D" id="3.40.50.300">
    <property type="entry name" value="P-loop containing nucleotide triphosphate hydrolases"/>
    <property type="match status" value="1"/>
</dbReference>
<sequence length="815" mass="93328">MDISHVGNPFSSNQPDYQVFLSFRGLDTRRNFADFLYTSLSDVGICVFRDEEELEIGKEINPQLIQAIKQCKISIPVISRDYASSKSCLMELDQMVRRMDEKSLTIIPIFYYVDPSDVRHCRGPFQEALYEHQKRNRDGCFRNYWMSALRRIGDLAGHHLQEKSEKPLGDVMKRIVYEVEQKLKTRDLIVPKQLVGVDPHVQEMMARLEDDYRDGQAEIGDTCEKVLLIHGIPGVGKTVLAKCLYNKLNHLFDACSFLEKFQEEIRDHGIVSVQNRLISHLHKGNAQKFDCSDHALQHIQNRFRAMKVLLLLDDVKDHEQLSALVGELDWLGPGSTVIVTSQRNDVLKKIESAECFGIRTMQRDEALTLFCWHAFGTDSPPEKFKELASNIVAATDRLPLALKKVGEFLFRKSINVWTEKLIQLKEAPDKSVQEAFLKSYTTLDENEQNIFLDIACFFNGKDKRIPYYMWYDLQFYPTISILSLRAMSLVEIGEDKELRMGAILKTFGREIVKSENKKEPRQRSRLCNHREALDVLMGRKGTEKVEALGLDFAEGSEGNIIFECDQFVGLQNLRFLKLDQADIKGNFRDHFASLRWLDWRGCLTIMKDHLNLNLQNLVILDLSWSQVHKDWRGWNLLVEARNLKVLKLTCCVQLTATPKFPASMKLERLILEGCSELAVIDSSIGNLRKLVSLNMKGCSLLCELPNLGSMSDLKELVIDGTSISRISFPKGSMKILKFLSARNCENLIQVSNSIRYLESLKYLFLDGSKINTLPKSLGSLKELETLSLKNCQRLSDLPDEIRRLTSLKILNLADT</sequence>
<dbReference type="FunFam" id="3.40.50.10140:FF:000007">
    <property type="entry name" value="Disease resistance protein (TIR-NBS-LRR class)"/>
    <property type="match status" value="1"/>
</dbReference>
<reference evidence="5" key="1">
    <citation type="submission" date="2013-07" db="EMBL/GenBank/DDBJ databases">
        <title>The genome of Eucalyptus grandis.</title>
        <authorList>
            <person name="Schmutz J."/>
            <person name="Hayes R."/>
            <person name="Myburg A."/>
            <person name="Tuskan G."/>
            <person name="Grattapaglia D."/>
            <person name="Rokhsar D.S."/>
        </authorList>
    </citation>
    <scope>NUCLEOTIDE SEQUENCE</scope>
    <source>
        <tissue evidence="5">Leaf extractions</tissue>
    </source>
</reference>
<keyword evidence="1" id="KW-0433">Leucine-rich repeat</keyword>
<dbReference type="Pfam" id="PF00931">
    <property type="entry name" value="NB-ARC"/>
    <property type="match status" value="1"/>
</dbReference>
<accession>A0A059CDL8</accession>
<dbReference type="InterPro" id="IPR002182">
    <property type="entry name" value="NB-ARC"/>
</dbReference>
<dbReference type="PROSITE" id="PS50104">
    <property type="entry name" value="TIR"/>
    <property type="match status" value="1"/>
</dbReference>
<dbReference type="InterPro" id="IPR000157">
    <property type="entry name" value="TIR_dom"/>
</dbReference>
<evidence type="ECO:0000256" key="1">
    <source>
        <dbReference type="ARBA" id="ARBA00022614"/>
    </source>
</evidence>
<dbReference type="InterPro" id="IPR032675">
    <property type="entry name" value="LRR_dom_sf"/>
</dbReference>
<dbReference type="PRINTS" id="PR00364">
    <property type="entry name" value="DISEASERSIST"/>
</dbReference>
<feature type="non-terminal residue" evidence="5">
    <location>
        <position position="815"/>
    </location>
</feature>
<dbReference type="GO" id="GO:0043531">
    <property type="term" value="F:ADP binding"/>
    <property type="evidence" value="ECO:0007669"/>
    <property type="project" value="InterPro"/>
</dbReference>
<evidence type="ECO:0000256" key="3">
    <source>
        <dbReference type="ARBA" id="ARBA00023027"/>
    </source>
</evidence>
<dbReference type="Gene3D" id="1.10.8.430">
    <property type="entry name" value="Helical domain of apoptotic protease-activating factors"/>
    <property type="match status" value="1"/>
</dbReference>
<dbReference type="InterPro" id="IPR035897">
    <property type="entry name" value="Toll_tir_struct_dom_sf"/>
</dbReference>
<dbReference type="InterPro" id="IPR058192">
    <property type="entry name" value="WHD_ROQ1-like"/>
</dbReference>
<dbReference type="Gramene" id="KCW76354">
    <property type="protein sequence ID" value="KCW76354"/>
    <property type="gene ID" value="EUGRSUZ_D00728"/>
</dbReference>
<evidence type="ECO:0000259" key="4">
    <source>
        <dbReference type="PROSITE" id="PS50104"/>
    </source>
</evidence>
<dbReference type="SUPFAM" id="SSF52058">
    <property type="entry name" value="L domain-like"/>
    <property type="match status" value="1"/>
</dbReference>
<name>A0A059CDL8_EUCGR</name>
<gene>
    <name evidence="5" type="ORF">EUGRSUZ_D00728</name>
</gene>
<dbReference type="InterPro" id="IPR044974">
    <property type="entry name" value="Disease_R_plants"/>
</dbReference>
<protein>
    <recommendedName>
        <fullName evidence="4">TIR domain-containing protein</fullName>
    </recommendedName>
</protein>
<dbReference type="GO" id="GO:0006952">
    <property type="term" value="P:defense response"/>
    <property type="evidence" value="ECO:0007669"/>
    <property type="project" value="InterPro"/>
</dbReference>
<evidence type="ECO:0000256" key="2">
    <source>
        <dbReference type="ARBA" id="ARBA00022737"/>
    </source>
</evidence>